<dbReference type="Proteomes" id="UP001165960">
    <property type="component" value="Unassembled WGS sequence"/>
</dbReference>
<proteinExistence type="predicted"/>
<reference evidence="1" key="1">
    <citation type="submission" date="2022-04" db="EMBL/GenBank/DDBJ databases">
        <title>Genome of the entomopathogenic fungus Entomophthora muscae.</title>
        <authorList>
            <person name="Elya C."/>
            <person name="Lovett B.R."/>
            <person name="Lee E."/>
            <person name="Macias A.M."/>
            <person name="Hajek A.E."/>
            <person name="De Bivort B.L."/>
            <person name="Kasson M.T."/>
            <person name="De Fine Licht H.H."/>
            <person name="Stajich J.E."/>
        </authorList>
    </citation>
    <scope>NUCLEOTIDE SEQUENCE</scope>
    <source>
        <strain evidence="1">Berkeley</strain>
    </source>
</reference>
<name>A0ACC2T4K6_9FUNG</name>
<sequence length="202" mass="21538">MNLSGPLCTESSFFLLPARTQTGESMGSGSSLEVTFCVCVVDLVLAVRIDNFSPLELQAQEQESNPEPGFPQAAGPEDRKTNRPHFSGIEPLQADVEEDNPPRKVDQAEEIIALSGMPITTPNGGGQATTISFMSLKSSPATNQEPTQGRGTSPQPGPMTTTLEQDNQVAKLGVTTNERTPRPSAILLPLDPIPLALPFPML</sequence>
<protein>
    <submittedName>
        <fullName evidence="1">Uncharacterized protein</fullName>
    </submittedName>
</protein>
<organism evidence="1 2">
    <name type="scientific">Entomophthora muscae</name>
    <dbReference type="NCBI Taxonomy" id="34485"/>
    <lineage>
        <taxon>Eukaryota</taxon>
        <taxon>Fungi</taxon>
        <taxon>Fungi incertae sedis</taxon>
        <taxon>Zoopagomycota</taxon>
        <taxon>Entomophthoromycotina</taxon>
        <taxon>Entomophthoromycetes</taxon>
        <taxon>Entomophthorales</taxon>
        <taxon>Entomophthoraceae</taxon>
        <taxon>Entomophthora</taxon>
    </lineage>
</organism>
<keyword evidence="2" id="KW-1185">Reference proteome</keyword>
<gene>
    <name evidence="1" type="ORF">DSO57_1018658</name>
</gene>
<comment type="caution">
    <text evidence="1">The sequence shown here is derived from an EMBL/GenBank/DDBJ whole genome shotgun (WGS) entry which is preliminary data.</text>
</comment>
<dbReference type="EMBL" id="QTSX02003632">
    <property type="protein sequence ID" value="KAJ9069431.1"/>
    <property type="molecule type" value="Genomic_DNA"/>
</dbReference>
<accession>A0ACC2T4K6</accession>
<evidence type="ECO:0000313" key="1">
    <source>
        <dbReference type="EMBL" id="KAJ9069431.1"/>
    </source>
</evidence>
<evidence type="ECO:0000313" key="2">
    <source>
        <dbReference type="Proteomes" id="UP001165960"/>
    </source>
</evidence>